<evidence type="ECO:0000313" key="10">
    <source>
        <dbReference type="EMBL" id="MBP1921323.1"/>
    </source>
</evidence>
<keyword evidence="6" id="KW-0902">Two-component regulatory system</keyword>
<dbReference type="EC" id="2.7.13.3" evidence="2"/>
<name>A0A8T4GB49_9EURY</name>
<dbReference type="SMART" id="SM00388">
    <property type="entry name" value="HisKA"/>
    <property type="match status" value="1"/>
</dbReference>
<dbReference type="Proteomes" id="UP000823588">
    <property type="component" value="Unassembled WGS sequence"/>
</dbReference>
<evidence type="ECO:0000259" key="9">
    <source>
        <dbReference type="PROSITE" id="PS50112"/>
    </source>
</evidence>
<dbReference type="InterPro" id="IPR003594">
    <property type="entry name" value="HATPase_dom"/>
</dbReference>
<organism evidence="10 11">
    <name type="scientific">Halorubrum alkaliphilum</name>
    <dbReference type="NCBI Taxonomy" id="261290"/>
    <lineage>
        <taxon>Archaea</taxon>
        <taxon>Methanobacteriati</taxon>
        <taxon>Methanobacteriota</taxon>
        <taxon>Stenosarchaea group</taxon>
        <taxon>Halobacteria</taxon>
        <taxon>Halobacteriales</taxon>
        <taxon>Haloferacaceae</taxon>
        <taxon>Halorubrum</taxon>
    </lineage>
</organism>
<dbReference type="PANTHER" id="PTHR43711:SF1">
    <property type="entry name" value="HISTIDINE KINASE 1"/>
    <property type="match status" value="1"/>
</dbReference>
<keyword evidence="3" id="KW-0597">Phosphoprotein</keyword>
<comment type="caution">
    <text evidence="10">The sequence shown here is derived from an EMBL/GenBank/DDBJ whole genome shotgun (WGS) entry which is preliminary data.</text>
</comment>
<feature type="region of interest" description="Disordered" evidence="7">
    <location>
        <begin position="525"/>
        <end position="607"/>
    </location>
</feature>
<dbReference type="Pfam" id="PF08448">
    <property type="entry name" value="PAS_4"/>
    <property type="match status" value="1"/>
</dbReference>
<proteinExistence type="predicted"/>
<accession>A0A8T4GB49</accession>
<evidence type="ECO:0000256" key="4">
    <source>
        <dbReference type="ARBA" id="ARBA00022679"/>
    </source>
</evidence>
<dbReference type="InterPro" id="IPR003661">
    <property type="entry name" value="HisK_dim/P_dom"/>
</dbReference>
<evidence type="ECO:0000256" key="1">
    <source>
        <dbReference type="ARBA" id="ARBA00000085"/>
    </source>
</evidence>
<dbReference type="InterPro" id="IPR013656">
    <property type="entry name" value="PAS_4"/>
</dbReference>
<dbReference type="AlphaFoldDB" id="A0A8T4GB49"/>
<dbReference type="NCBIfam" id="TIGR00229">
    <property type="entry name" value="sensory_box"/>
    <property type="match status" value="1"/>
</dbReference>
<comment type="catalytic activity">
    <reaction evidence="1">
        <text>ATP + protein L-histidine = ADP + protein N-phospho-L-histidine.</text>
        <dbReference type="EC" id="2.7.13.3"/>
    </reaction>
</comment>
<evidence type="ECO:0000313" key="11">
    <source>
        <dbReference type="Proteomes" id="UP000823588"/>
    </source>
</evidence>
<keyword evidence="5" id="KW-0418">Kinase</keyword>
<feature type="compositionally biased region" description="Basic and acidic residues" evidence="7">
    <location>
        <begin position="569"/>
        <end position="593"/>
    </location>
</feature>
<dbReference type="SMART" id="SM00387">
    <property type="entry name" value="HATPase_c"/>
    <property type="match status" value="1"/>
</dbReference>
<dbReference type="InterPro" id="IPR036890">
    <property type="entry name" value="HATPase_C_sf"/>
</dbReference>
<protein>
    <recommendedName>
        <fullName evidence="2">histidine kinase</fullName>
        <ecNumber evidence="2">2.7.13.3</ecNumber>
    </recommendedName>
</protein>
<dbReference type="PANTHER" id="PTHR43711">
    <property type="entry name" value="TWO-COMPONENT HISTIDINE KINASE"/>
    <property type="match status" value="1"/>
</dbReference>
<dbReference type="InterPro" id="IPR036097">
    <property type="entry name" value="HisK_dim/P_sf"/>
</dbReference>
<evidence type="ECO:0000256" key="6">
    <source>
        <dbReference type="ARBA" id="ARBA00023012"/>
    </source>
</evidence>
<dbReference type="PROSITE" id="PS50112">
    <property type="entry name" value="PAS"/>
    <property type="match status" value="1"/>
</dbReference>
<dbReference type="Gene3D" id="3.30.450.40">
    <property type="match status" value="1"/>
</dbReference>
<reference evidence="10" key="1">
    <citation type="submission" date="2021-03" db="EMBL/GenBank/DDBJ databases">
        <title>Genomic Encyclopedia of Type Strains, Phase IV (KMG-IV): sequencing the most valuable type-strain genomes for metagenomic binning, comparative biology and taxonomic classification.</title>
        <authorList>
            <person name="Goeker M."/>
        </authorList>
    </citation>
    <scope>NUCLEOTIDE SEQUENCE</scope>
    <source>
        <strain evidence="10">DSM 23564</strain>
    </source>
</reference>
<gene>
    <name evidence="10" type="ORF">J2751_000312</name>
</gene>
<dbReference type="CDD" id="cd00082">
    <property type="entry name" value="HisKA"/>
    <property type="match status" value="1"/>
</dbReference>
<keyword evidence="11" id="KW-1185">Reference proteome</keyword>
<feature type="domain" description="Histidine kinase" evidence="8">
    <location>
        <begin position="415"/>
        <end position="688"/>
    </location>
</feature>
<evidence type="ECO:0000259" key="8">
    <source>
        <dbReference type="PROSITE" id="PS50109"/>
    </source>
</evidence>
<dbReference type="SUPFAM" id="SSF55781">
    <property type="entry name" value="GAF domain-like"/>
    <property type="match status" value="1"/>
</dbReference>
<dbReference type="InterPro" id="IPR004358">
    <property type="entry name" value="Sig_transdc_His_kin-like_C"/>
</dbReference>
<dbReference type="SUPFAM" id="SSF55785">
    <property type="entry name" value="PYP-like sensor domain (PAS domain)"/>
    <property type="match status" value="1"/>
</dbReference>
<feature type="domain" description="PAS" evidence="9">
    <location>
        <begin position="276"/>
        <end position="351"/>
    </location>
</feature>
<dbReference type="InterPro" id="IPR050736">
    <property type="entry name" value="Sensor_HK_Regulatory"/>
</dbReference>
<dbReference type="CDD" id="cd00130">
    <property type="entry name" value="PAS"/>
    <property type="match status" value="1"/>
</dbReference>
<dbReference type="InterPro" id="IPR005467">
    <property type="entry name" value="His_kinase_dom"/>
</dbReference>
<dbReference type="EMBL" id="JAGGKQ010000002">
    <property type="protein sequence ID" value="MBP1921323.1"/>
    <property type="molecule type" value="Genomic_DNA"/>
</dbReference>
<dbReference type="InterPro" id="IPR000014">
    <property type="entry name" value="PAS"/>
</dbReference>
<dbReference type="Pfam" id="PF00512">
    <property type="entry name" value="HisKA"/>
    <property type="match status" value="1"/>
</dbReference>
<dbReference type="Gene3D" id="1.10.287.130">
    <property type="match status" value="1"/>
</dbReference>
<dbReference type="InterPro" id="IPR035965">
    <property type="entry name" value="PAS-like_dom_sf"/>
</dbReference>
<evidence type="ECO:0000256" key="5">
    <source>
        <dbReference type="ARBA" id="ARBA00022777"/>
    </source>
</evidence>
<evidence type="ECO:0000256" key="2">
    <source>
        <dbReference type="ARBA" id="ARBA00012438"/>
    </source>
</evidence>
<dbReference type="InterPro" id="IPR029016">
    <property type="entry name" value="GAF-like_dom_sf"/>
</dbReference>
<feature type="compositionally biased region" description="Basic and acidic residues" evidence="7">
    <location>
        <begin position="525"/>
        <end position="539"/>
    </location>
</feature>
<evidence type="ECO:0000256" key="7">
    <source>
        <dbReference type="SAM" id="MobiDB-lite"/>
    </source>
</evidence>
<feature type="compositionally biased region" description="Polar residues" evidence="7">
    <location>
        <begin position="542"/>
        <end position="552"/>
    </location>
</feature>
<feature type="region of interest" description="Disordered" evidence="7">
    <location>
        <begin position="30"/>
        <end position="49"/>
    </location>
</feature>
<dbReference type="Pfam" id="PF02518">
    <property type="entry name" value="HATPase_c"/>
    <property type="match status" value="1"/>
</dbReference>
<evidence type="ECO:0000256" key="3">
    <source>
        <dbReference type="ARBA" id="ARBA00022553"/>
    </source>
</evidence>
<dbReference type="Gene3D" id="3.30.565.10">
    <property type="entry name" value="Histidine kinase-like ATPase, C-terminal domain"/>
    <property type="match status" value="1"/>
</dbReference>
<dbReference type="PROSITE" id="PS50109">
    <property type="entry name" value="HIS_KIN"/>
    <property type="match status" value="1"/>
</dbReference>
<dbReference type="GO" id="GO:0000155">
    <property type="term" value="F:phosphorelay sensor kinase activity"/>
    <property type="evidence" value="ECO:0007669"/>
    <property type="project" value="InterPro"/>
</dbReference>
<sequence length="688" mass="75160">MDHASPDERTVVAVDPDGSAVAWSSVAAGVSSPEEPFPDGFRTERAEPIDPSEADAFVVMEPAALDRVRETNPTLPVVALVDDPTQPVAAHPLVDSIATDPDGVETQVEWLSTRTDADPVRTSPSSAPSRIERLGSGATRLATVRDVDTAYRTTVAVADEVFPEYDVVIGVSEDGWIEPVAVSADVALDECQRVRAGRGSAGTVIERGEPIVTPRRGDESNGHHITVPVDDDTVLQISTDDPGGFADEDGRLVELLASHLEETLDRIRTDDELRAERDRLLALFENVPDPAVAYDDIDGEPRFRRVNSAFEETFGYDPESIVGESIDEYMVPDEVESRSEAEELNAKLRRGENVRREVTRETADGERHFILHVIPIHLDAENVSGYAIYTDVTARREREATLRRQNERLEQFSSIVSHDLRNPLSVAEGYVDLARETSDLDHLERVDEALTRMDRLVEDLLSLAREGEVVGDIESVSLDSLAREAWASVDTSDARLLVEDDVELDANPTRARELLENLFRNSVEHGRSRDGDAVSRDDENSAEFSNHSTSSRTKSDDSVEHGSTSSRAEPGDSVEHGRSRDSDTVSRDDEHSAEGSNHTTAAESDAVLTVRVGGTTLRDGDTEGFYVEDDGHGLPEDADRIFETGFTTDEDGTGLGLAIVERIAEAHGWTIRATTGEDGGARFEFGTG</sequence>
<keyword evidence="4" id="KW-0808">Transferase</keyword>
<dbReference type="PRINTS" id="PR00344">
    <property type="entry name" value="BCTRLSENSOR"/>
</dbReference>
<dbReference type="SUPFAM" id="SSF47384">
    <property type="entry name" value="Homodimeric domain of signal transducing histidine kinase"/>
    <property type="match status" value="1"/>
</dbReference>
<dbReference type="SMART" id="SM00091">
    <property type="entry name" value="PAS"/>
    <property type="match status" value="1"/>
</dbReference>
<dbReference type="Gene3D" id="3.30.450.20">
    <property type="entry name" value="PAS domain"/>
    <property type="match status" value="1"/>
</dbReference>
<dbReference type="SUPFAM" id="SSF55874">
    <property type="entry name" value="ATPase domain of HSP90 chaperone/DNA topoisomerase II/histidine kinase"/>
    <property type="match status" value="2"/>
</dbReference>